<dbReference type="PANTHER" id="PTHR31707">
    <property type="entry name" value="PECTINESTERASE"/>
    <property type="match status" value="1"/>
</dbReference>
<accession>A0A6A4QDI8</accession>
<comment type="function">
    <text evidence="12">Acts in the modification of cell walls via demethylesterification of cell wall pectin.</text>
</comment>
<dbReference type="EC" id="3.1.1.11" evidence="5 13"/>
<evidence type="ECO:0000256" key="13">
    <source>
        <dbReference type="RuleBase" id="RU000589"/>
    </source>
</evidence>
<reference evidence="15" key="1">
    <citation type="journal article" date="2020" name="Nat. Commun.">
        <title>Genome sequence of the cluster root forming white lupin.</title>
        <authorList>
            <person name="Hufnagel B."/>
            <person name="Marques A."/>
            <person name="Soriano A."/>
            <person name="Marques L."/>
            <person name="Divol F."/>
            <person name="Doumas P."/>
            <person name="Sallet E."/>
            <person name="Mancinotti D."/>
            <person name="Carrere S."/>
            <person name="Marande W."/>
            <person name="Arribat S."/>
            <person name="Keller J."/>
            <person name="Huneau C."/>
            <person name="Blein T."/>
            <person name="Aime D."/>
            <person name="Laguerre M."/>
            <person name="Taylor J."/>
            <person name="Schubert V."/>
            <person name="Nelson M."/>
            <person name="Geu-Flores F."/>
            <person name="Crespi M."/>
            <person name="Gallardo-Guerrero K."/>
            <person name="Delaux P.-M."/>
            <person name="Salse J."/>
            <person name="Berges H."/>
            <person name="Guyot R."/>
            <person name="Gouzy J."/>
            <person name="Peret B."/>
        </authorList>
    </citation>
    <scope>NUCLEOTIDE SEQUENCE [LARGE SCALE GENOMIC DNA]</scope>
    <source>
        <strain evidence="15">cv. Amiga</strain>
    </source>
</reference>
<dbReference type="Gene3D" id="2.160.20.10">
    <property type="entry name" value="Single-stranded right-handed beta-helix, Pectin lyase-like"/>
    <property type="match status" value="1"/>
</dbReference>
<evidence type="ECO:0000256" key="10">
    <source>
        <dbReference type="ARBA" id="ARBA00023180"/>
    </source>
</evidence>
<comment type="caution">
    <text evidence="14">The sequence shown here is derived from an EMBL/GenBank/DDBJ whole genome shotgun (WGS) entry which is preliminary data.</text>
</comment>
<dbReference type="SMART" id="SM00856">
    <property type="entry name" value="PMEI"/>
    <property type="match status" value="1"/>
</dbReference>
<dbReference type="Pfam" id="PF01095">
    <property type="entry name" value="Pectinesterase"/>
    <property type="match status" value="1"/>
</dbReference>
<evidence type="ECO:0000313" key="14">
    <source>
        <dbReference type="EMBL" id="KAE9611880.1"/>
    </source>
</evidence>
<protein>
    <recommendedName>
        <fullName evidence="5 13">Pectinesterase</fullName>
        <ecNumber evidence="5 13">3.1.1.11</ecNumber>
    </recommendedName>
</protein>
<comment type="similarity">
    <text evidence="3">In the N-terminal section; belongs to the PMEI family.</text>
</comment>
<keyword evidence="8 13" id="KW-0063">Aspartyl esterase</keyword>
<dbReference type="AlphaFoldDB" id="A0A6A4QDI8"/>
<sequence length="581" mass="63980">MLKGKVLISGVSIILVVGVVIGVVVVVKNNNGPAENPEVQAHQKQVKTICKDTEDPKLCYDTLNKVKPANGTDPKAYIAASVQSIAESVIKSVNMSDRLFVEHGKDDKKGLKMALEDCKDLMEFAMDSIEASINMVQNNNIQAVHDQTPDFRNWLSAVISYQESCMDGFEDGKDGEEKVKEQMHSESLDVMGRLTGIALDIVSDMTKILQEFDLKLDLKPASRRLLAEDIDDEGFPTWFSATDRHLLAKGKGGKGGQGPKPNVVVAKDGTGQFKTIKEAIDSYPKDLKGRYIIYVKAGVYDEYILVPKKSANILMYGDGPAKTIVTGRKCFRDGIKTMNTATFANTAPGFIAKSMAFENTAGAEGHQAVALRNQGDMSAFFDCAMHGYQDTLYVQTNRQFYRNCEISGTIDFIFGSSATLIQSSRIIVRKPGPDQFNTVTADGTKQRNMATGIVIQNCEIVPEQALFPVRFDFKSYLGRPWKDYARTVIMESNIGDFLNPEGWTPWSGTIFLDTLYYAEYANTGPGSNLSGRVKWKGYHPNIPRDEAARFTAGQFLRGGASGRAEDWLDASGIPYAVGFTK</sequence>
<evidence type="ECO:0000256" key="2">
    <source>
        <dbReference type="ARBA" id="ARBA00005184"/>
    </source>
</evidence>
<dbReference type="InterPro" id="IPR000070">
    <property type="entry name" value="Pectinesterase_cat"/>
</dbReference>
<dbReference type="NCBIfam" id="TIGR01614">
    <property type="entry name" value="PME_inhib"/>
    <property type="match status" value="1"/>
</dbReference>
<dbReference type="FunFam" id="1.20.140.40:FF:000001">
    <property type="entry name" value="Pectinesterase"/>
    <property type="match status" value="1"/>
</dbReference>
<dbReference type="InterPro" id="IPR011050">
    <property type="entry name" value="Pectin_lyase_fold/virulence"/>
</dbReference>
<keyword evidence="7 13" id="KW-0378">Hydrolase</keyword>
<dbReference type="Proteomes" id="UP000447434">
    <property type="component" value="Chromosome 6"/>
</dbReference>
<dbReference type="OrthoDB" id="2019149at2759"/>
<dbReference type="Gene3D" id="1.20.140.40">
    <property type="entry name" value="Invertase/pectin methylesterase inhibitor family protein"/>
    <property type="match status" value="1"/>
</dbReference>
<evidence type="ECO:0000256" key="6">
    <source>
        <dbReference type="ARBA" id="ARBA00022512"/>
    </source>
</evidence>
<dbReference type="PROSITE" id="PS00503">
    <property type="entry name" value="PECTINESTERASE_2"/>
    <property type="match status" value="1"/>
</dbReference>
<evidence type="ECO:0000256" key="1">
    <source>
        <dbReference type="ARBA" id="ARBA00004191"/>
    </source>
</evidence>
<dbReference type="InterPro" id="IPR033131">
    <property type="entry name" value="Pectinesterase_Asp_AS"/>
</dbReference>
<comment type="catalytic activity">
    <reaction evidence="11 13">
        <text>[(1-&gt;4)-alpha-D-galacturonosyl methyl ester](n) + n H2O = [(1-&gt;4)-alpha-D-galacturonosyl](n) + n methanol + n H(+)</text>
        <dbReference type="Rhea" id="RHEA:22380"/>
        <dbReference type="Rhea" id="RHEA-COMP:14570"/>
        <dbReference type="Rhea" id="RHEA-COMP:14573"/>
        <dbReference type="ChEBI" id="CHEBI:15377"/>
        <dbReference type="ChEBI" id="CHEBI:15378"/>
        <dbReference type="ChEBI" id="CHEBI:17790"/>
        <dbReference type="ChEBI" id="CHEBI:140522"/>
        <dbReference type="ChEBI" id="CHEBI:140523"/>
        <dbReference type="EC" id="3.1.1.11"/>
    </reaction>
</comment>
<dbReference type="InterPro" id="IPR012334">
    <property type="entry name" value="Pectin_lyas_fold"/>
</dbReference>
<evidence type="ECO:0000256" key="3">
    <source>
        <dbReference type="ARBA" id="ARBA00006027"/>
    </source>
</evidence>
<keyword evidence="9" id="KW-1015">Disulfide bond</keyword>
<dbReference type="UniPathway" id="UPA00545">
    <property type="reaction ID" value="UER00823"/>
</dbReference>
<proteinExistence type="inferred from homology"/>
<gene>
    <name evidence="14" type="ORF">Lalb_Chr06g0167111</name>
</gene>
<keyword evidence="15" id="KW-1185">Reference proteome</keyword>
<comment type="similarity">
    <text evidence="4">In the C-terminal section; belongs to the pectinesterase family.</text>
</comment>
<dbReference type="GO" id="GO:0045490">
    <property type="term" value="P:pectin catabolic process"/>
    <property type="evidence" value="ECO:0007669"/>
    <property type="project" value="UniProtKB-UniRule"/>
</dbReference>
<keyword evidence="6" id="KW-0964">Secreted</keyword>
<evidence type="ECO:0000256" key="12">
    <source>
        <dbReference type="ARBA" id="ARBA00057335"/>
    </source>
</evidence>
<evidence type="ECO:0000256" key="7">
    <source>
        <dbReference type="ARBA" id="ARBA00022801"/>
    </source>
</evidence>
<organism evidence="14 15">
    <name type="scientific">Lupinus albus</name>
    <name type="common">White lupine</name>
    <name type="synonym">Lupinus termis</name>
    <dbReference type="NCBI Taxonomy" id="3870"/>
    <lineage>
        <taxon>Eukaryota</taxon>
        <taxon>Viridiplantae</taxon>
        <taxon>Streptophyta</taxon>
        <taxon>Embryophyta</taxon>
        <taxon>Tracheophyta</taxon>
        <taxon>Spermatophyta</taxon>
        <taxon>Magnoliopsida</taxon>
        <taxon>eudicotyledons</taxon>
        <taxon>Gunneridae</taxon>
        <taxon>Pentapetalae</taxon>
        <taxon>rosids</taxon>
        <taxon>fabids</taxon>
        <taxon>Fabales</taxon>
        <taxon>Fabaceae</taxon>
        <taxon>Papilionoideae</taxon>
        <taxon>50 kb inversion clade</taxon>
        <taxon>genistoids sensu lato</taxon>
        <taxon>core genistoids</taxon>
        <taxon>Genisteae</taxon>
        <taxon>Lupinus</taxon>
    </lineage>
</organism>
<dbReference type="SUPFAM" id="SSF51126">
    <property type="entry name" value="Pectin lyase-like"/>
    <property type="match status" value="1"/>
</dbReference>
<evidence type="ECO:0000256" key="9">
    <source>
        <dbReference type="ARBA" id="ARBA00023157"/>
    </source>
</evidence>
<evidence type="ECO:0000256" key="4">
    <source>
        <dbReference type="ARBA" id="ARBA00007786"/>
    </source>
</evidence>
<comment type="pathway">
    <text evidence="2 13">Glycan metabolism; pectin degradation; 2-dehydro-3-deoxy-D-gluconate from pectin: step 1/5.</text>
</comment>
<keyword evidence="10" id="KW-0325">Glycoprotein</keyword>
<evidence type="ECO:0000256" key="5">
    <source>
        <dbReference type="ARBA" id="ARBA00013229"/>
    </source>
</evidence>
<dbReference type="SUPFAM" id="SSF101148">
    <property type="entry name" value="Plant invertase/pectin methylesterase inhibitor"/>
    <property type="match status" value="1"/>
</dbReference>
<dbReference type="GO" id="GO:0004857">
    <property type="term" value="F:enzyme inhibitor activity"/>
    <property type="evidence" value="ECO:0007669"/>
    <property type="project" value="InterPro"/>
</dbReference>
<dbReference type="FunFam" id="2.160.20.10:FF:000001">
    <property type="entry name" value="Pectinesterase"/>
    <property type="match status" value="1"/>
</dbReference>
<evidence type="ECO:0000256" key="8">
    <source>
        <dbReference type="ARBA" id="ARBA00023085"/>
    </source>
</evidence>
<dbReference type="InterPro" id="IPR035513">
    <property type="entry name" value="Invertase/methylesterase_inhib"/>
</dbReference>
<comment type="subcellular location">
    <subcellularLocation>
        <location evidence="1">Secreted</location>
        <location evidence="1">Cell wall</location>
    </subcellularLocation>
</comment>
<dbReference type="EMBL" id="WOCE01000006">
    <property type="protein sequence ID" value="KAE9611880.1"/>
    <property type="molecule type" value="Genomic_DNA"/>
</dbReference>
<evidence type="ECO:0000256" key="11">
    <source>
        <dbReference type="ARBA" id="ARBA00047928"/>
    </source>
</evidence>
<dbReference type="InterPro" id="IPR006501">
    <property type="entry name" value="Pectinesterase_inhib_dom"/>
</dbReference>
<evidence type="ECO:0000313" key="15">
    <source>
        <dbReference type="Proteomes" id="UP000447434"/>
    </source>
</evidence>
<dbReference type="Pfam" id="PF04043">
    <property type="entry name" value="PMEI"/>
    <property type="match status" value="1"/>
</dbReference>
<name>A0A6A4QDI8_LUPAL</name>
<dbReference type="CDD" id="cd15798">
    <property type="entry name" value="PMEI-like_3"/>
    <property type="match status" value="1"/>
</dbReference>
<keyword evidence="6" id="KW-0134">Cell wall</keyword>
<dbReference type="GO" id="GO:0042545">
    <property type="term" value="P:cell wall modification"/>
    <property type="evidence" value="ECO:0007669"/>
    <property type="project" value="UniProtKB-UniRule"/>
</dbReference>
<dbReference type="GO" id="GO:0030599">
    <property type="term" value="F:pectinesterase activity"/>
    <property type="evidence" value="ECO:0007669"/>
    <property type="project" value="UniProtKB-UniRule"/>
</dbReference>